<proteinExistence type="inferred from homology"/>
<dbReference type="GO" id="GO:0046872">
    <property type="term" value="F:metal ion binding"/>
    <property type="evidence" value="ECO:0007669"/>
    <property type="project" value="UniProtKB-KW"/>
</dbReference>
<keyword evidence="6" id="KW-0862">Zinc</keyword>
<comment type="function">
    <text evidence="11">Involved in the degradation of L-arabinose. Catalyzes the interconversion of L-ribulose 5-phosphate (LRu5P) and D-xylulose 5-phosphate (D-Xu5P) via a retroaldol/aldol mechanism (carbon-carbon bond cleavage analogous to a class II aldolase reaction).</text>
</comment>
<sequence length="240" mass="26963">MNKTERLITDMKHRVYEGNMGLPEVGLVKLTWGNVSEINRNLGVIVIKPSGVPYEEMTPNQMVVTDLRGEVLGEGSLKPSSDLPTHVILYQNFPEIKSVVHTHSTHAVSWAQAGYEIPALGTTHADTFFNEVPCTRQLSESEVAEEYEKHTGDVIVETFKDKQLKPLEVPGILVKNHGPFTWGLSVEKAVENSLILEEVALMAKETRLLNPQSQVMPDYLLLKHYQRKHGEKAYYGQVSE</sequence>
<keyword evidence="7" id="KW-0054">Arabinose catabolism</keyword>
<comment type="caution">
    <text evidence="15">The sequence shown here is derived from an EMBL/GenBank/DDBJ whole genome shotgun (WGS) entry which is preliminary data.</text>
</comment>
<comment type="catalytic activity">
    <reaction evidence="1">
        <text>L-ribulose 5-phosphate = D-xylulose 5-phosphate</text>
        <dbReference type="Rhea" id="RHEA:22368"/>
        <dbReference type="ChEBI" id="CHEBI:57737"/>
        <dbReference type="ChEBI" id="CHEBI:58226"/>
        <dbReference type="EC" id="5.1.3.4"/>
    </reaction>
</comment>
<dbReference type="InterPro" id="IPR050197">
    <property type="entry name" value="Aldolase_class_II_sugar_metab"/>
</dbReference>
<dbReference type="EC" id="5.1.3.4" evidence="4"/>
<evidence type="ECO:0000256" key="7">
    <source>
        <dbReference type="ARBA" id="ARBA00022935"/>
    </source>
</evidence>
<dbReference type="InterPro" id="IPR036409">
    <property type="entry name" value="Aldolase_II/adducin_N_sf"/>
</dbReference>
<evidence type="ECO:0000256" key="10">
    <source>
        <dbReference type="ARBA" id="ARBA00032206"/>
    </source>
</evidence>
<dbReference type="EMBL" id="NGJU01000009">
    <property type="protein sequence ID" value="RST95725.1"/>
    <property type="molecule type" value="Genomic_DNA"/>
</dbReference>
<dbReference type="RefSeq" id="WP_126779524.1">
    <property type="nucleotide sequence ID" value="NZ_CAUQJP010000046.1"/>
</dbReference>
<evidence type="ECO:0000256" key="6">
    <source>
        <dbReference type="ARBA" id="ARBA00022833"/>
    </source>
</evidence>
<dbReference type="GO" id="GO:0019568">
    <property type="term" value="P:arabinose catabolic process"/>
    <property type="evidence" value="ECO:0007669"/>
    <property type="project" value="UniProtKB-KW"/>
</dbReference>
<name>A0A429ZPX1_9ENTE</name>
<evidence type="ECO:0000256" key="9">
    <source>
        <dbReference type="ARBA" id="ARBA00023277"/>
    </source>
</evidence>
<dbReference type="InterPro" id="IPR001303">
    <property type="entry name" value="Aldolase_II/adducin_N"/>
</dbReference>
<dbReference type="GO" id="GO:0008742">
    <property type="term" value="F:L-ribulose-phosphate 4-epimerase activity"/>
    <property type="evidence" value="ECO:0007669"/>
    <property type="project" value="UniProtKB-EC"/>
</dbReference>
<evidence type="ECO:0000313" key="16">
    <source>
        <dbReference type="Proteomes" id="UP000287239"/>
    </source>
</evidence>
<dbReference type="SMART" id="SM01007">
    <property type="entry name" value="Aldolase_II"/>
    <property type="match status" value="1"/>
</dbReference>
<comment type="cofactor">
    <cofactor evidence="2">
        <name>Zn(2+)</name>
        <dbReference type="ChEBI" id="CHEBI:29105"/>
    </cofactor>
</comment>
<evidence type="ECO:0000256" key="12">
    <source>
        <dbReference type="ARBA" id="ARBA00060520"/>
    </source>
</evidence>
<comment type="pathway">
    <text evidence="12">Carbohydrate degradation; L-arabinose degradation via L-ribulose; D-xylulose 5-phosphate from L-arabinose (bacterial route): step 3/3.</text>
</comment>
<organism evidence="15 16">
    <name type="scientific">Vagococcus salmoninarum</name>
    <dbReference type="NCBI Taxonomy" id="2739"/>
    <lineage>
        <taxon>Bacteria</taxon>
        <taxon>Bacillati</taxon>
        <taxon>Bacillota</taxon>
        <taxon>Bacilli</taxon>
        <taxon>Lactobacillales</taxon>
        <taxon>Enterococcaceae</taxon>
        <taxon>Vagococcus</taxon>
    </lineage>
</organism>
<evidence type="ECO:0000256" key="2">
    <source>
        <dbReference type="ARBA" id="ARBA00001947"/>
    </source>
</evidence>
<reference evidence="15 16" key="1">
    <citation type="submission" date="2017-05" db="EMBL/GenBank/DDBJ databases">
        <title>Vagococcus spp. assemblies.</title>
        <authorList>
            <person name="Gulvik C.A."/>
        </authorList>
    </citation>
    <scope>NUCLEOTIDE SEQUENCE [LARGE SCALE GENOMIC DNA]</scope>
    <source>
        <strain evidence="15 16">NCFB 2777</strain>
    </source>
</reference>
<feature type="domain" description="Class II aldolase/adducin N-terminal" evidence="14">
    <location>
        <begin position="13"/>
        <end position="204"/>
    </location>
</feature>
<dbReference type="GO" id="GO:0016832">
    <property type="term" value="F:aldehyde-lyase activity"/>
    <property type="evidence" value="ECO:0007669"/>
    <property type="project" value="TreeGrafter"/>
</dbReference>
<dbReference type="Pfam" id="PF00596">
    <property type="entry name" value="Aldolase_II"/>
    <property type="match status" value="1"/>
</dbReference>
<dbReference type="OrthoDB" id="9786287at2"/>
<keyword evidence="8" id="KW-0413">Isomerase</keyword>
<evidence type="ECO:0000256" key="3">
    <source>
        <dbReference type="ARBA" id="ARBA00010037"/>
    </source>
</evidence>
<keyword evidence="5" id="KW-0479">Metal-binding</keyword>
<keyword evidence="9" id="KW-0119">Carbohydrate metabolism</keyword>
<dbReference type="PANTHER" id="PTHR22789:SF8">
    <property type="entry name" value="L-RIBULOSE-5-PHOSPHATE 4-EPIMERASE SGBE"/>
    <property type="match status" value="1"/>
</dbReference>
<evidence type="ECO:0000256" key="4">
    <source>
        <dbReference type="ARBA" id="ARBA00013186"/>
    </source>
</evidence>
<evidence type="ECO:0000256" key="1">
    <source>
        <dbReference type="ARBA" id="ARBA00001726"/>
    </source>
</evidence>
<dbReference type="Proteomes" id="UP000287239">
    <property type="component" value="Unassembled WGS sequence"/>
</dbReference>
<dbReference type="GO" id="GO:0005829">
    <property type="term" value="C:cytosol"/>
    <property type="evidence" value="ECO:0007669"/>
    <property type="project" value="TreeGrafter"/>
</dbReference>
<evidence type="ECO:0000256" key="8">
    <source>
        <dbReference type="ARBA" id="ARBA00023235"/>
    </source>
</evidence>
<dbReference type="FunFam" id="3.40.225.10:FF:000001">
    <property type="entry name" value="L-ribulose-5-phosphate 4-epimerase UlaF"/>
    <property type="match status" value="1"/>
</dbReference>
<dbReference type="SUPFAM" id="SSF53639">
    <property type="entry name" value="AraD/HMP-PK domain-like"/>
    <property type="match status" value="1"/>
</dbReference>
<protein>
    <recommendedName>
        <fullName evidence="13">L-ribulose-5-phosphate 4-epimerase</fullName>
        <ecNumber evidence="4">5.1.3.4</ecNumber>
    </recommendedName>
    <alternativeName>
        <fullName evidence="10">Phosphoribulose isomerase</fullName>
    </alternativeName>
</protein>
<evidence type="ECO:0000256" key="13">
    <source>
        <dbReference type="ARBA" id="ARBA00074961"/>
    </source>
</evidence>
<dbReference type="AlphaFoldDB" id="A0A429ZPX1"/>
<comment type="similarity">
    <text evidence="3">Belongs to the aldolase class II family. AraD/FucA subfamily.</text>
</comment>
<dbReference type="NCBIfam" id="NF006047">
    <property type="entry name" value="PRK08193.1"/>
    <property type="match status" value="1"/>
</dbReference>
<accession>A0A429ZPX1</accession>
<dbReference type="Gene3D" id="3.40.225.10">
    <property type="entry name" value="Class II aldolase/adducin N-terminal domain"/>
    <property type="match status" value="1"/>
</dbReference>
<evidence type="ECO:0000313" key="15">
    <source>
        <dbReference type="EMBL" id="RST95725.1"/>
    </source>
</evidence>
<evidence type="ECO:0000256" key="5">
    <source>
        <dbReference type="ARBA" id="ARBA00022723"/>
    </source>
</evidence>
<keyword evidence="16" id="KW-1185">Reference proteome</keyword>
<dbReference type="PANTHER" id="PTHR22789">
    <property type="entry name" value="FUCULOSE PHOSPHATE ALDOLASE"/>
    <property type="match status" value="1"/>
</dbReference>
<dbReference type="GeneID" id="98568127"/>
<evidence type="ECO:0000259" key="14">
    <source>
        <dbReference type="SMART" id="SM01007"/>
    </source>
</evidence>
<gene>
    <name evidence="15" type="primary">araD</name>
    <name evidence="15" type="ORF">CBF35_07070</name>
</gene>
<evidence type="ECO:0000256" key="11">
    <source>
        <dbReference type="ARBA" id="ARBA00053542"/>
    </source>
</evidence>